<dbReference type="SUPFAM" id="SSF46689">
    <property type="entry name" value="Homeodomain-like"/>
    <property type="match status" value="1"/>
</dbReference>
<dbReference type="Proteomes" id="UP000219612">
    <property type="component" value="Unassembled WGS sequence"/>
</dbReference>
<dbReference type="Pfam" id="PF13384">
    <property type="entry name" value="HTH_23"/>
    <property type="match status" value="1"/>
</dbReference>
<protein>
    <submittedName>
        <fullName evidence="1">Homeodomain-like domain-containing protein</fullName>
    </submittedName>
</protein>
<gene>
    <name evidence="1" type="ORF">SAMN05421748_1221</name>
</gene>
<dbReference type="InterPro" id="IPR036388">
    <property type="entry name" value="WH-like_DNA-bd_sf"/>
</dbReference>
<evidence type="ECO:0000313" key="1">
    <source>
        <dbReference type="EMBL" id="SNY60842.1"/>
    </source>
</evidence>
<dbReference type="EMBL" id="OBDY01000022">
    <property type="protein sequence ID" value="SNY60842.1"/>
    <property type="molecule type" value="Genomic_DNA"/>
</dbReference>
<dbReference type="InterPro" id="IPR009057">
    <property type="entry name" value="Homeodomain-like_sf"/>
</dbReference>
<dbReference type="GO" id="GO:0003677">
    <property type="term" value="F:DNA binding"/>
    <property type="evidence" value="ECO:0007669"/>
    <property type="project" value="UniProtKB-KW"/>
</dbReference>
<organism evidence="1 2">
    <name type="scientific">Paractinoplanes atraurantiacus</name>
    <dbReference type="NCBI Taxonomy" id="1036182"/>
    <lineage>
        <taxon>Bacteria</taxon>
        <taxon>Bacillati</taxon>
        <taxon>Actinomycetota</taxon>
        <taxon>Actinomycetes</taxon>
        <taxon>Micromonosporales</taxon>
        <taxon>Micromonosporaceae</taxon>
        <taxon>Paractinoplanes</taxon>
    </lineage>
</organism>
<keyword evidence="2" id="KW-1185">Reference proteome</keyword>
<keyword evidence="1" id="KW-0238">DNA-binding</keyword>
<dbReference type="AlphaFoldDB" id="A0A285JKJ8"/>
<accession>A0A285JKJ8</accession>
<keyword evidence="1" id="KW-0371">Homeobox</keyword>
<sequence length="54" mass="5864">MRSRVVLACADAAGAPNGVIAEELGVSRNTVTKWRNRFAADRLEGLLDEPRPGR</sequence>
<reference evidence="1 2" key="1">
    <citation type="submission" date="2017-09" db="EMBL/GenBank/DDBJ databases">
        <authorList>
            <person name="Ehlers B."/>
            <person name="Leendertz F.H."/>
        </authorList>
    </citation>
    <scope>NUCLEOTIDE SEQUENCE [LARGE SCALE GENOMIC DNA]</scope>
    <source>
        <strain evidence="1 2">CGMCC 4.6857</strain>
    </source>
</reference>
<name>A0A285JKJ8_9ACTN</name>
<evidence type="ECO:0000313" key="2">
    <source>
        <dbReference type="Proteomes" id="UP000219612"/>
    </source>
</evidence>
<proteinExistence type="predicted"/>
<feature type="non-terminal residue" evidence="1">
    <location>
        <position position="54"/>
    </location>
</feature>
<dbReference type="Gene3D" id="1.10.10.10">
    <property type="entry name" value="Winged helix-like DNA-binding domain superfamily/Winged helix DNA-binding domain"/>
    <property type="match status" value="1"/>
</dbReference>